<evidence type="ECO:0000313" key="2">
    <source>
        <dbReference type="EMBL" id="SMG54112.1"/>
    </source>
</evidence>
<evidence type="ECO:0000313" key="3">
    <source>
        <dbReference type="Proteomes" id="UP000193834"/>
    </source>
</evidence>
<dbReference type="InterPro" id="IPR007313">
    <property type="entry name" value="FxsA"/>
</dbReference>
<keyword evidence="1" id="KW-1133">Transmembrane helix</keyword>
<sequence length="133" mass="15220">MERMIWILLLLAVVPAIEIYGFILMSDWVGGWNTFFFVILSGLIGLIIVRHEATQVFKDAQSQMQSGQVPGRAFIEGVCIFAGGVLLLSPGFFTDIVGFTLVFPLTRPFYRHFVLKWIEKKMKDGKIITFRRF</sequence>
<name>A0A1X7LLK3_9BACL</name>
<evidence type="ECO:0000256" key="1">
    <source>
        <dbReference type="SAM" id="Phobius"/>
    </source>
</evidence>
<gene>
    <name evidence="2" type="ORF">SAMN06295960_3665</name>
</gene>
<keyword evidence="1" id="KW-0472">Membrane</keyword>
<dbReference type="NCBIfam" id="NF008528">
    <property type="entry name" value="PRK11463.1-2"/>
    <property type="match status" value="1"/>
</dbReference>
<dbReference type="GO" id="GO:0016020">
    <property type="term" value="C:membrane"/>
    <property type="evidence" value="ECO:0007669"/>
    <property type="project" value="InterPro"/>
</dbReference>
<organism evidence="2 3">
    <name type="scientific">Paenibacillus aquistagni</name>
    <dbReference type="NCBI Taxonomy" id="1852522"/>
    <lineage>
        <taxon>Bacteria</taxon>
        <taxon>Bacillati</taxon>
        <taxon>Bacillota</taxon>
        <taxon>Bacilli</taxon>
        <taxon>Bacillales</taxon>
        <taxon>Paenibacillaceae</taxon>
        <taxon>Paenibacillus</taxon>
    </lineage>
</organism>
<dbReference type="Pfam" id="PF04186">
    <property type="entry name" value="FxsA"/>
    <property type="match status" value="1"/>
</dbReference>
<dbReference type="PANTHER" id="PTHR35335">
    <property type="entry name" value="UPF0716 PROTEIN FXSA"/>
    <property type="match status" value="1"/>
</dbReference>
<protein>
    <submittedName>
        <fullName evidence="2">UPF0716 protein FxsA</fullName>
    </submittedName>
</protein>
<feature type="transmembrane region" description="Helical" evidence="1">
    <location>
        <begin position="69"/>
        <end position="86"/>
    </location>
</feature>
<proteinExistence type="predicted"/>
<dbReference type="Proteomes" id="UP000193834">
    <property type="component" value="Unassembled WGS sequence"/>
</dbReference>
<dbReference type="AlphaFoldDB" id="A0A1X7LLK3"/>
<dbReference type="EMBL" id="FXAZ01000005">
    <property type="protein sequence ID" value="SMG54112.1"/>
    <property type="molecule type" value="Genomic_DNA"/>
</dbReference>
<dbReference type="PANTHER" id="PTHR35335:SF1">
    <property type="entry name" value="UPF0716 PROTEIN FXSA"/>
    <property type="match status" value="1"/>
</dbReference>
<feature type="transmembrane region" description="Helical" evidence="1">
    <location>
        <begin position="32"/>
        <end position="49"/>
    </location>
</feature>
<reference evidence="2 3" key="1">
    <citation type="submission" date="2017-04" db="EMBL/GenBank/DDBJ databases">
        <authorList>
            <person name="Afonso C.L."/>
            <person name="Miller P.J."/>
            <person name="Scott M.A."/>
            <person name="Spackman E."/>
            <person name="Goraichik I."/>
            <person name="Dimitrov K.M."/>
            <person name="Suarez D.L."/>
            <person name="Swayne D.E."/>
        </authorList>
    </citation>
    <scope>NUCLEOTIDE SEQUENCE [LARGE SCALE GENOMIC DNA]</scope>
    <source>
        <strain evidence="2 3">11</strain>
    </source>
</reference>
<accession>A0A1X7LLK3</accession>
<keyword evidence="1" id="KW-0812">Transmembrane</keyword>
<keyword evidence="3" id="KW-1185">Reference proteome</keyword>
<dbReference type="STRING" id="1852522.SAMN06295960_3665"/>